<organism evidence="1 2">
    <name type="scientific">Akanthomyces muscarius</name>
    <name type="common">Entomopathogenic fungus</name>
    <name type="synonym">Lecanicillium muscarium</name>
    <dbReference type="NCBI Taxonomy" id="2231603"/>
    <lineage>
        <taxon>Eukaryota</taxon>
        <taxon>Fungi</taxon>
        <taxon>Dikarya</taxon>
        <taxon>Ascomycota</taxon>
        <taxon>Pezizomycotina</taxon>
        <taxon>Sordariomycetes</taxon>
        <taxon>Hypocreomycetidae</taxon>
        <taxon>Hypocreales</taxon>
        <taxon>Cordycipitaceae</taxon>
        <taxon>Akanthomyces</taxon>
    </lineage>
</organism>
<dbReference type="AlphaFoldDB" id="A0A9W8QQS6"/>
<name>A0A9W8QQS6_AKAMU</name>
<sequence>MVDDQSIIPEPFPCRHYRSGKTLYCHQSRPFFGPQTDPHCSRHDFDALDDSSDTENSFVPEAAVAYSPAPNLLHGASEVGVRLSPSFSAVGDGLLLKHRRDPEPSDTVEMEILELVAGPRWPLCIFIGFHLEQPFCHIFVLFIFDRVTPLSFDAVRNSCVVMRDSHSYRGPILSKI</sequence>
<accession>A0A9W8QQS6</accession>
<dbReference type="Proteomes" id="UP001144673">
    <property type="component" value="Chromosome 1"/>
</dbReference>
<gene>
    <name evidence="1" type="ORF">LMH87_007029</name>
</gene>
<comment type="caution">
    <text evidence="1">The sequence shown here is derived from an EMBL/GenBank/DDBJ whole genome shotgun (WGS) entry which is preliminary data.</text>
</comment>
<keyword evidence="2" id="KW-1185">Reference proteome</keyword>
<dbReference type="GeneID" id="80894188"/>
<evidence type="ECO:0000313" key="1">
    <source>
        <dbReference type="EMBL" id="KAJ4165395.1"/>
    </source>
</evidence>
<protein>
    <submittedName>
        <fullName evidence="1">Uncharacterized protein</fullName>
    </submittedName>
</protein>
<dbReference type="EMBL" id="JAJHUN010000001">
    <property type="protein sequence ID" value="KAJ4165395.1"/>
    <property type="molecule type" value="Genomic_DNA"/>
</dbReference>
<reference evidence="1" key="1">
    <citation type="journal article" date="2023" name="Access Microbiol">
        <title>De-novo genome assembly for Akanthomyces muscarius, a biocontrol agent of insect agricultural pests.</title>
        <authorList>
            <person name="Erdos Z."/>
            <person name="Studholme D.J."/>
            <person name="Raymond B."/>
            <person name="Sharma M."/>
        </authorList>
    </citation>
    <scope>NUCLEOTIDE SEQUENCE</scope>
    <source>
        <strain evidence="1">Ve6</strain>
    </source>
</reference>
<dbReference type="KEGG" id="amus:LMH87_007029"/>
<proteinExistence type="predicted"/>
<dbReference type="RefSeq" id="XP_056060310.1">
    <property type="nucleotide sequence ID" value="XM_056192053.1"/>
</dbReference>
<evidence type="ECO:0000313" key="2">
    <source>
        <dbReference type="Proteomes" id="UP001144673"/>
    </source>
</evidence>